<gene>
    <name evidence="11" type="ORF">FPB0191_00587</name>
</gene>
<feature type="transmembrane region" description="Helical" evidence="10">
    <location>
        <begin position="338"/>
        <end position="359"/>
    </location>
</feature>
<dbReference type="InterPro" id="IPR048279">
    <property type="entry name" value="MdtK-like"/>
</dbReference>
<dbReference type="KEGG" id="fpp:FPB0191_00587"/>
<dbReference type="EMBL" id="CP009056">
    <property type="protein sequence ID" value="AJA44418.1"/>
    <property type="molecule type" value="Genomic_DNA"/>
</dbReference>
<keyword evidence="4" id="KW-1003">Cell membrane</keyword>
<sequence>MLSDKIQPDDNDSGTGHYNIPGMYEGSLYNLIIRLSLPMFIGMLTQVTYTVADIFWLSHIDTESGAIIAGVGLIFPIGMVLYAIANGIQIGMGSLLSRAIGMQHVERAQQILSVGMTIVVCFAVILGGLAYWFAEPLLRILGASDAIFCYAADFYYYSLPTVFSILLGGAMMGLFQGAGKTMVIMKASLLGAVINIILDPIMIFVFDFGAKGVALASFVAQIIVVFYFIFSLPSLQANFKYKFCLRHLSWTTYKQILSVGLAQMLMQIIISVGVIIYNSFIVRLDVDAMAAFTLTGRIDYFIMTPMLAIASALLTIVGQNWGRGNIERTLKAYRVSMILAFSIVLVLSVVHIILAPYMYPLFTQSTNTCHYAILQIQIMEFALPFIAISLLASEYYQAIGKSWYSVFITLTRHVFISVPAVYILAISLNLGIMGVYLGAMSGTFISALLAWRLLRMSPRLMAWNKASLDTQQHNKEASA</sequence>
<name>A0A0A7RYY3_FRIPE</name>
<keyword evidence="8 10" id="KW-0472">Membrane</keyword>
<dbReference type="InterPro" id="IPR050222">
    <property type="entry name" value="MATE_MdtK"/>
</dbReference>
<dbReference type="PANTHER" id="PTHR43298:SF2">
    <property type="entry name" value="FMN_FAD EXPORTER YEEO-RELATED"/>
    <property type="match status" value="1"/>
</dbReference>
<evidence type="ECO:0000256" key="1">
    <source>
        <dbReference type="ARBA" id="ARBA00004429"/>
    </source>
</evidence>
<dbReference type="PIRSF" id="PIRSF006603">
    <property type="entry name" value="DinF"/>
    <property type="match status" value="1"/>
</dbReference>
<dbReference type="OrthoDB" id="9806302at2"/>
<feature type="transmembrane region" description="Helical" evidence="10">
    <location>
        <begin position="212"/>
        <end position="235"/>
    </location>
</feature>
<evidence type="ECO:0000256" key="10">
    <source>
        <dbReference type="SAM" id="Phobius"/>
    </source>
</evidence>
<organism evidence="11 12">
    <name type="scientific">Frischella perrara</name>
    <dbReference type="NCBI Taxonomy" id="1267021"/>
    <lineage>
        <taxon>Bacteria</taxon>
        <taxon>Pseudomonadati</taxon>
        <taxon>Pseudomonadota</taxon>
        <taxon>Gammaproteobacteria</taxon>
        <taxon>Orbales</taxon>
        <taxon>Orbaceae</taxon>
        <taxon>Frischella</taxon>
    </lineage>
</organism>
<dbReference type="InterPro" id="IPR002528">
    <property type="entry name" value="MATE_fam"/>
</dbReference>
<feature type="transmembrane region" description="Helical" evidence="10">
    <location>
        <begin position="154"/>
        <end position="175"/>
    </location>
</feature>
<feature type="transmembrane region" description="Helical" evidence="10">
    <location>
        <begin position="430"/>
        <end position="451"/>
    </location>
</feature>
<keyword evidence="5 10" id="KW-0812">Transmembrane</keyword>
<protein>
    <recommendedName>
        <fullName evidence="9">Multidrug-efflux transporter</fullName>
    </recommendedName>
</protein>
<feature type="transmembrane region" description="Helical" evidence="10">
    <location>
        <begin position="256"/>
        <end position="280"/>
    </location>
</feature>
<keyword evidence="7" id="KW-0406">Ion transport</keyword>
<dbReference type="GO" id="GO:0042910">
    <property type="term" value="F:xenobiotic transmembrane transporter activity"/>
    <property type="evidence" value="ECO:0007669"/>
    <property type="project" value="InterPro"/>
</dbReference>
<evidence type="ECO:0000256" key="3">
    <source>
        <dbReference type="ARBA" id="ARBA00022449"/>
    </source>
</evidence>
<dbReference type="GO" id="GO:0015297">
    <property type="term" value="F:antiporter activity"/>
    <property type="evidence" value="ECO:0007669"/>
    <property type="project" value="UniProtKB-KW"/>
</dbReference>
<evidence type="ECO:0000256" key="4">
    <source>
        <dbReference type="ARBA" id="ARBA00022475"/>
    </source>
</evidence>
<accession>A0A0A7RYY3</accession>
<dbReference type="PANTHER" id="PTHR43298">
    <property type="entry name" value="MULTIDRUG RESISTANCE PROTEIN NORM-RELATED"/>
    <property type="match status" value="1"/>
</dbReference>
<evidence type="ECO:0000256" key="7">
    <source>
        <dbReference type="ARBA" id="ARBA00023065"/>
    </source>
</evidence>
<evidence type="ECO:0000256" key="8">
    <source>
        <dbReference type="ARBA" id="ARBA00023136"/>
    </source>
</evidence>
<evidence type="ECO:0000256" key="5">
    <source>
        <dbReference type="ARBA" id="ARBA00022692"/>
    </source>
</evidence>
<dbReference type="Proteomes" id="UP000030901">
    <property type="component" value="Chromosome"/>
</dbReference>
<keyword evidence="12" id="KW-1185">Reference proteome</keyword>
<dbReference type="RefSeq" id="WP_039103899.1">
    <property type="nucleotide sequence ID" value="NZ_CP009056.1"/>
</dbReference>
<dbReference type="NCBIfam" id="TIGR00797">
    <property type="entry name" value="matE"/>
    <property type="match status" value="1"/>
</dbReference>
<evidence type="ECO:0000256" key="9">
    <source>
        <dbReference type="ARBA" id="ARBA00031636"/>
    </source>
</evidence>
<dbReference type="GO" id="GO:0006811">
    <property type="term" value="P:monoatomic ion transport"/>
    <property type="evidence" value="ECO:0007669"/>
    <property type="project" value="UniProtKB-KW"/>
</dbReference>
<feature type="transmembrane region" description="Helical" evidence="10">
    <location>
        <begin position="111"/>
        <end position="134"/>
    </location>
</feature>
<evidence type="ECO:0000313" key="11">
    <source>
        <dbReference type="EMBL" id="AJA44418.1"/>
    </source>
</evidence>
<dbReference type="GO" id="GO:0005886">
    <property type="term" value="C:plasma membrane"/>
    <property type="evidence" value="ECO:0007669"/>
    <property type="project" value="UniProtKB-SubCell"/>
</dbReference>
<proteinExistence type="predicted"/>
<evidence type="ECO:0000256" key="2">
    <source>
        <dbReference type="ARBA" id="ARBA00022448"/>
    </source>
</evidence>
<comment type="subcellular location">
    <subcellularLocation>
        <location evidence="1">Cell inner membrane</location>
        <topology evidence="1">Multi-pass membrane protein</topology>
    </subcellularLocation>
</comment>
<dbReference type="AlphaFoldDB" id="A0A0A7RYY3"/>
<keyword evidence="3" id="KW-0050">Antiport</keyword>
<dbReference type="Pfam" id="PF01554">
    <property type="entry name" value="MatE"/>
    <property type="match status" value="2"/>
</dbReference>
<dbReference type="HOGENOM" id="CLU_012893_0_1_6"/>
<feature type="transmembrane region" description="Helical" evidence="10">
    <location>
        <begin position="403"/>
        <end position="424"/>
    </location>
</feature>
<reference evidence="11 12" key="1">
    <citation type="journal article" date="2014" name="Appl. Environ. Microbiol.">
        <title>Gut symbionts from distinct hosts exhibit genotoxic activity via divergent colibactin biosynthetic pathways.</title>
        <authorList>
            <person name="Engel P."/>
            <person name="Vizcaino M.I."/>
            <person name="Crawford J.M."/>
        </authorList>
    </citation>
    <scope>NUCLEOTIDE SEQUENCE [LARGE SCALE GENOMIC DNA]</scope>
    <source>
        <strain evidence="11 12">PEB0191</strain>
    </source>
</reference>
<evidence type="ECO:0000256" key="6">
    <source>
        <dbReference type="ARBA" id="ARBA00022989"/>
    </source>
</evidence>
<keyword evidence="2" id="KW-0813">Transport</keyword>
<evidence type="ECO:0000313" key="12">
    <source>
        <dbReference type="Proteomes" id="UP000030901"/>
    </source>
</evidence>
<feature type="transmembrane region" description="Helical" evidence="10">
    <location>
        <begin position="300"/>
        <end position="317"/>
    </location>
</feature>
<keyword evidence="6 10" id="KW-1133">Transmembrane helix</keyword>
<dbReference type="STRING" id="1267021.FPB0191_00587"/>
<feature type="transmembrane region" description="Helical" evidence="10">
    <location>
        <begin position="371"/>
        <end position="391"/>
    </location>
</feature>
<feature type="transmembrane region" description="Helical" evidence="10">
    <location>
        <begin position="187"/>
        <end position="206"/>
    </location>
</feature>
<feature type="transmembrane region" description="Helical" evidence="10">
    <location>
        <begin position="31"/>
        <end position="52"/>
    </location>
</feature>
<feature type="transmembrane region" description="Helical" evidence="10">
    <location>
        <begin position="64"/>
        <end position="90"/>
    </location>
</feature>